<reference evidence="16 17" key="1">
    <citation type="journal article" date="2016" name="Nat. Commun.">
        <title>Thousands of microbial genomes shed light on interconnected biogeochemical processes in an aquifer system.</title>
        <authorList>
            <person name="Anantharaman K."/>
            <person name="Brown C.T."/>
            <person name="Hug L.A."/>
            <person name="Sharon I."/>
            <person name="Castelle C.J."/>
            <person name="Probst A.J."/>
            <person name="Thomas B.C."/>
            <person name="Singh A."/>
            <person name="Wilkins M.J."/>
            <person name="Karaoz U."/>
            <person name="Brodie E.L."/>
            <person name="Williams K.H."/>
            <person name="Hubbard S.S."/>
            <person name="Banfield J.F."/>
        </authorList>
    </citation>
    <scope>NUCLEOTIDE SEQUENCE [LARGE SCALE GENOMIC DNA]</scope>
</reference>
<dbReference type="GO" id="GO:0005829">
    <property type="term" value="C:cytosol"/>
    <property type="evidence" value="ECO:0007669"/>
    <property type="project" value="TreeGrafter"/>
</dbReference>
<evidence type="ECO:0000256" key="7">
    <source>
        <dbReference type="ARBA" id="ARBA00023211"/>
    </source>
</evidence>
<evidence type="ECO:0000256" key="1">
    <source>
        <dbReference type="ARBA" id="ARBA00000370"/>
    </source>
</evidence>
<feature type="binding site" evidence="9 12">
    <location>
        <position position="124"/>
    </location>
    <ligand>
        <name>substrate</name>
    </ligand>
</feature>
<accession>A0A1F8DVL7</accession>
<dbReference type="GO" id="GO:0006007">
    <property type="term" value="P:glucose catabolic process"/>
    <property type="evidence" value="ECO:0007669"/>
    <property type="project" value="InterPro"/>
</dbReference>
<organism evidence="16 17">
    <name type="scientific">Candidatus Wolfebacteria bacterium RIFOXYB1_FULL_54_12</name>
    <dbReference type="NCBI Taxonomy" id="1802559"/>
    <lineage>
        <taxon>Bacteria</taxon>
        <taxon>Candidatus Wolfeibacteriota</taxon>
    </lineage>
</organism>
<dbReference type="InterPro" id="IPR006124">
    <property type="entry name" value="Metalloenzyme"/>
</dbReference>
<feature type="binding site" evidence="9 13">
    <location>
        <position position="397"/>
    </location>
    <ligand>
        <name>Mn(2+)</name>
        <dbReference type="ChEBI" id="CHEBI:29035"/>
        <label>1</label>
    </ligand>
</feature>
<sequence>MQTRRTVILVIIDGWGVGRPDFSNPIHTVNPQTFDFLKHNFPGGTLQASGISVGLPWGEEGNSEAGHLNMGVGRVVYQNYPKITLAIRNKTFFNNPVLQNAFAHATANNSSVNIIGLLGEANVHASFEHLAALLAYADQIHFPAERINLHLIADGRDSDPHSVLKLIAKLPHPEQLASIGGRHYGMDRDKHWDRIQPAYAAMTGSATPIADLAPYVEQFYAKGLTDEYIVPTPVGEIARPIKNDDAVIFFNFREDRMKQIVKAFTDPAFAEFPTAPLSNVHFCSFIEYDPSFGIPAFFPPDALGNPLGKVLADHNKTQWRIAETEKYAHITYFFNGLREKPFDGEYRVLIPSRQEFSHAEHPEMRADEITSRLVEAIEERAYDLIVVNYANADIIAHTGNMEASEQAVRVIDTSLKKVVDATLATDSIMIVTSDHGNAERLADPLTGKPETKHDANPVPIYLVANEYKRIRSEAEVRSAEQGSIGVLADIAPTILELMHIPKPEEMTAQSLVDLMID</sequence>
<dbReference type="Proteomes" id="UP000176422">
    <property type="component" value="Unassembled WGS sequence"/>
</dbReference>
<dbReference type="PANTHER" id="PTHR31637:SF0">
    <property type="entry name" value="2,3-BISPHOSPHOGLYCERATE-INDEPENDENT PHOSPHOGLYCERATE MUTASE"/>
    <property type="match status" value="1"/>
</dbReference>
<dbReference type="GO" id="GO:0004619">
    <property type="term" value="F:phosphoglycerate mutase activity"/>
    <property type="evidence" value="ECO:0007669"/>
    <property type="project" value="UniProtKB-UniRule"/>
</dbReference>
<feature type="binding site" evidence="9 12">
    <location>
        <begin position="156"/>
        <end position="157"/>
    </location>
    <ligand>
        <name>substrate</name>
    </ligand>
</feature>
<comment type="similarity">
    <text evidence="4 9">Belongs to the BPG-independent phosphoglycerate mutase family.</text>
</comment>
<dbReference type="STRING" id="1802559.A2372_00205"/>
<dbReference type="HAMAP" id="MF_01038">
    <property type="entry name" value="GpmI"/>
    <property type="match status" value="1"/>
</dbReference>
<dbReference type="PIRSF" id="PIRSF001492">
    <property type="entry name" value="IPGAM"/>
    <property type="match status" value="1"/>
</dbReference>
<name>A0A1F8DVL7_9BACT</name>
<feature type="binding site" evidence="9 13">
    <location>
        <position position="434"/>
    </location>
    <ligand>
        <name>Mn(2+)</name>
        <dbReference type="ChEBI" id="CHEBI:29035"/>
        <label>2</label>
    </ligand>
</feature>
<dbReference type="FunFam" id="3.40.1450.10:FF:000002">
    <property type="entry name" value="2,3-bisphosphoglycerate-independent phosphoglycerate mutase"/>
    <property type="match status" value="1"/>
</dbReference>
<evidence type="ECO:0000256" key="13">
    <source>
        <dbReference type="PIRSR" id="PIRSR001492-3"/>
    </source>
</evidence>
<keyword evidence="8 9" id="KW-0413">Isomerase</keyword>
<evidence type="ECO:0000256" key="8">
    <source>
        <dbReference type="ARBA" id="ARBA00023235"/>
    </source>
</evidence>
<dbReference type="PANTHER" id="PTHR31637">
    <property type="entry name" value="2,3-BISPHOSPHOGLYCERATE-INDEPENDENT PHOSPHOGLYCERATE MUTASE"/>
    <property type="match status" value="1"/>
</dbReference>
<proteinExistence type="inferred from homology"/>
<dbReference type="InterPro" id="IPR011258">
    <property type="entry name" value="BPG-indep_PGM_N"/>
</dbReference>
<dbReference type="AlphaFoldDB" id="A0A1F8DVL7"/>
<protein>
    <recommendedName>
        <fullName evidence="9 10">2,3-bisphosphoglycerate-independent phosphoglycerate mutase</fullName>
        <shortName evidence="9">BPG-independent PGAM</shortName>
        <shortName evidence="9">Phosphoglyceromutase</shortName>
        <shortName evidence="9">iPGM</shortName>
        <ecNumber evidence="9 10">5.4.2.12</ecNumber>
    </recommendedName>
</protein>
<keyword evidence="5 9" id="KW-0479">Metal-binding</keyword>
<dbReference type="Gene3D" id="3.40.1450.10">
    <property type="entry name" value="BPG-independent phosphoglycerate mutase, domain B"/>
    <property type="match status" value="1"/>
</dbReference>
<keyword evidence="7 9" id="KW-0464">Manganese</keyword>
<comment type="pathway">
    <text evidence="3 9">Carbohydrate degradation; glycolysis; pyruvate from D-glyceraldehyde 3-phosphate: step 3/5.</text>
</comment>
<evidence type="ECO:0000256" key="11">
    <source>
        <dbReference type="PIRSR" id="PIRSR001492-1"/>
    </source>
</evidence>
<feature type="binding site" evidence="9 12">
    <location>
        <begin position="253"/>
        <end position="256"/>
    </location>
    <ligand>
        <name>substrate</name>
    </ligand>
</feature>
<evidence type="ECO:0000256" key="9">
    <source>
        <dbReference type="HAMAP-Rule" id="MF_01038"/>
    </source>
</evidence>
<evidence type="ECO:0000313" key="16">
    <source>
        <dbReference type="EMBL" id="OGM92456.1"/>
    </source>
</evidence>
<feature type="active site" description="Phosphoserine intermediate" evidence="9 11">
    <location>
        <position position="63"/>
    </location>
</feature>
<feature type="binding site" evidence="9 13">
    <location>
        <position position="453"/>
    </location>
    <ligand>
        <name>Mn(2+)</name>
        <dbReference type="ChEBI" id="CHEBI:29035"/>
        <label>1</label>
    </ligand>
</feature>
<feature type="binding site" evidence="9 13">
    <location>
        <position position="63"/>
    </location>
    <ligand>
        <name>Mn(2+)</name>
        <dbReference type="ChEBI" id="CHEBI:29035"/>
        <label>2</label>
    </ligand>
</feature>
<feature type="domain" description="Metalloenzyme" evidence="14">
    <location>
        <begin position="6"/>
        <end position="501"/>
    </location>
</feature>
<dbReference type="CDD" id="cd16010">
    <property type="entry name" value="iPGM"/>
    <property type="match status" value="1"/>
</dbReference>
<dbReference type="InterPro" id="IPR017850">
    <property type="entry name" value="Alkaline_phosphatase_core_sf"/>
</dbReference>
<dbReference type="SUPFAM" id="SSF53649">
    <property type="entry name" value="Alkaline phosphatase-like"/>
    <property type="match status" value="1"/>
</dbReference>
<evidence type="ECO:0000256" key="10">
    <source>
        <dbReference type="NCBIfam" id="TIGR01307"/>
    </source>
</evidence>
<evidence type="ECO:0000256" key="3">
    <source>
        <dbReference type="ARBA" id="ARBA00004798"/>
    </source>
</evidence>
<feature type="binding site" evidence="9 12">
    <location>
        <position position="182"/>
    </location>
    <ligand>
        <name>substrate</name>
    </ligand>
</feature>
<comment type="caution">
    <text evidence="16">The sequence shown here is derived from an EMBL/GenBank/DDBJ whole genome shotgun (WGS) entry which is preliminary data.</text>
</comment>
<comment type="function">
    <text evidence="2 9">Catalyzes the interconversion of 2-phosphoglycerate and 3-phosphoglycerate.</text>
</comment>
<keyword evidence="6 9" id="KW-0324">Glycolysis</keyword>
<dbReference type="InterPro" id="IPR005995">
    <property type="entry name" value="Pgm_bpd_ind"/>
</dbReference>
<comment type="catalytic activity">
    <reaction evidence="1 9">
        <text>(2R)-2-phosphoglycerate = (2R)-3-phosphoglycerate</text>
        <dbReference type="Rhea" id="RHEA:15901"/>
        <dbReference type="ChEBI" id="CHEBI:58272"/>
        <dbReference type="ChEBI" id="CHEBI:58289"/>
        <dbReference type="EC" id="5.4.2.12"/>
    </reaction>
</comment>
<gene>
    <name evidence="9" type="primary">gpmI</name>
    <name evidence="16" type="ORF">A2372_00205</name>
</gene>
<evidence type="ECO:0000256" key="2">
    <source>
        <dbReference type="ARBA" id="ARBA00002315"/>
    </source>
</evidence>
<feature type="binding site" evidence="9 13">
    <location>
        <position position="435"/>
    </location>
    <ligand>
        <name>Mn(2+)</name>
        <dbReference type="ChEBI" id="CHEBI:29035"/>
        <label>2</label>
    </ligand>
</feature>
<evidence type="ECO:0000256" key="12">
    <source>
        <dbReference type="PIRSR" id="PIRSR001492-2"/>
    </source>
</evidence>
<evidence type="ECO:0000313" key="17">
    <source>
        <dbReference type="Proteomes" id="UP000176422"/>
    </source>
</evidence>
<dbReference type="Gene3D" id="3.40.720.10">
    <property type="entry name" value="Alkaline Phosphatase, subunit A"/>
    <property type="match status" value="1"/>
</dbReference>
<dbReference type="UniPathway" id="UPA00109">
    <property type="reaction ID" value="UER00186"/>
</dbReference>
<dbReference type="Pfam" id="PF01676">
    <property type="entry name" value="Metalloenzyme"/>
    <property type="match status" value="1"/>
</dbReference>
<dbReference type="Pfam" id="PF06415">
    <property type="entry name" value="iPGM_N"/>
    <property type="match status" value="1"/>
</dbReference>
<comment type="cofactor">
    <cofactor evidence="9">
        <name>Mn(2+)</name>
        <dbReference type="ChEBI" id="CHEBI:29035"/>
    </cofactor>
    <text evidence="9">Binds 2 manganese ions per subunit.</text>
</comment>
<feature type="binding site" evidence="9 12">
    <location>
        <position position="326"/>
    </location>
    <ligand>
        <name>substrate</name>
    </ligand>
</feature>
<feature type="binding site" evidence="9 13">
    <location>
        <position position="393"/>
    </location>
    <ligand>
        <name>Mn(2+)</name>
        <dbReference type="ChEBI" id="CHEBI:29035"/>
        <label>1</label>
    </ligand>
</feature>
<evidence type="ECO:0000259" key="14">
    <source>
        <dbReference type="Pfam" id="PF01676"/>
    </source>
</evidence>
<dbReference type="GO" id="GO:0030145">
    <property type="term" value="F:manganese ion binding"/>
    <property type="evidence" value="ECO:0007669"/>
    <property type="project" value="UniProtKB-UniRule"/>
</dbReference>
<dbReference type="EC" id="5.4.2.12" evidence="9 10"/>
<evidence type="ECO:0000256" key="4">
    <source>
        <dbReference type="ARBA" id="ARBA00008819"/>
    </source>
</evidence>
<evidence type="ECO:0000259" key="15">
    <source>
        <dbReference type="Pfam" id="PF06415"/>
    </source>
</evidence>
<feature type="binding site" evidence="9 12">
    <location>
        <position position="188"/>
    </location>
    <ligand>
        <name>substrate</name>
    </ligand>
</feature>
<dbReference type="SUPFAM" id="SSF64158">
    <property type="entry name" value="2,3-Bisphosphoglycerate-independent phosphoglycerate mutase, substrate-binding domain"/>
    <property type="match status" value="1"/>
</dbReference>
<feature type="domain" description="BPG-independent PGAM N-terminal" evidence="15">
    <location>
        <begin position="83"/>
        <end position="289"/>
    </location>
</feature>
<dbReference type="InterPro" id="IPR036646">
    <property type="entry name" value="PGAM_B_sf"/>
</dbReference>
<dbReference type="GO" id="GO:0006096">
    <property type="term" value="P:glycolytic process"/>
    <property type="evidence" value="ECO:0007669"/>
    <property type="project" value="UniProtKB-UniRule"/>
</dbReference>
<dbReference type="EMBL" id="MGIT01000006">
    <property type="protein sequence ID" value="OGM92456.1"/>
    <property type="molecule type" value="Genomic_DNA"/>
</dbReference>
<feature type="binding site" evidence="9 13">
    <location>
        <position position="13"/>
    </location>
    <ligand>
        <name>Mn(2+)</name>
        <dbReference type="ChEBI" id="CHEBI:29035"/>
        <label>2</label>
    </ligand>
</feature>
<comment type="subunit">
    <text evidence="9">Monomer.</text>
</comment>
<evidence type="ECO:0000256" key="5">
    <source>
        <dbReference type="ARBA" id="ARBA00022723"/>
    </source>
</evidence>
<evidence type="ECO:0000256" key="6">
    <source>
        <dbReference type="ARBA" id="ARBA00023152"/>
    </source>
</evidence>
<dbReference type="NCBIfam" id="TIGR01307">
    <property type="entry name" value="pgm_bpd_ind"/>
    <property type="match status" value="1"/>
</dbReference>